<evidence type="ECO:0000259" key="1">
    <source>
        <dbReference type="Pfam" id="PF12671"/>
    </source>
</evidence>
<dbReference type="InterPro" id="IPR024301">
    <property type="entry name" value="Amidase_6"/>
</dbReference>
<dbReference type="Proteomes" id="UP000600565">
    <property type="component" value="Unassembled WGS sequence"/>
</dbReference>
<keyword evidence="3" id="KW-1185">Reference proteome</keyword>
<organism evidence="2 3">
    <name type="scientific">Solibacillus merdavium</name>
    <dbReference type="NCBI Taxonomy" id="2762218"/>
    <lineage>
        <taxon>Bacteria</taxon>
        <taxon>Bacillati</taxon>
        <taxon>Bacillota</taxon>
        <taxon>Bacilli</taxon>
        <taxon>Bacillales</taxon>
        <taxon>Caryophanaceae</taxon>
        <taxon>Solibacillus</taxon>
    </lineage>
</organism>
<reference evidence="2 3" key="1">
    <citation type="submission" date="2020-08" db="EMBL/GenBank/DDBJ databases">
        <title>A Genomic Blueprint of the Chicken Gut Microbiome.</title>
        <authorList>
            <person name="Gilroy R."/>
            <person name="Ravi A."/>
            <person name="Getino M."/>
            <person name="Pursley I."/>
            <person name="Horton D.L."/>
            <person name="Alikhan N.-F."/>
            <person name="Baker D."/>
            <person name="Gharbi K."/>
            <person name="Hall N."/>
            <person name="Watson M."/>
            <person name="Adriaenssens E.M."/>
            <person name="Foster-Nyarko E."/>
            <person name="Jarju S."/>
            <person name="Secka A."/>
            <person name="Antonio M."/>
            <person name="Oren A."/>
            <person name="Chaudhuri R."/>
            <person name="La Ragione R.M."/>
            <person name="Hildebrand F."/>
            <person name="Pallen M.J."/>
        </authorList>
    </citation>
    <scope>NUCLEOTIDE SEQUENCE [LARGE SCALE GENOMIC DNA]</scope>
    <source>
        <strain evidence="2 3">Sa1YVA6</strain>
    </source>
</reference>
<dbReference type="PANTHER" id="PTHR40032">
    <property type="entry name" value="EXPORTED PROTEIN-RELATED"/>
    <property type="match status" value="1"/>
</dbReference>
<accession>A0ABR8XQF1</accession>
<dbReference type="Pfam" id="PF12671">
    <property type="entry name" value="Amidase_6"/>
    <property type="match status" value="1"/>
</dbReference>
<name>A0ABR8XQF1_9BACL</name>
<gene>
    <name evidence="2" type="ORF">H9632_13945</name>
</gene>
<evidence type="ECO:0000313" key="3">
    <source>
        <dbReference type="Proteomes" id="UP000600565"/>
    </source>
</evidence>
<protein>
    <submittedName>
        <fullName evidence="2">Amidase domain-containing protein</fullName>
    </submittedName>
</protein>
<comment type="caution">
    <text evidence="2">The sequence shown here is derived from an EMBL/GenBank/DDBJ whole genome shotgun (WGS) entry which is preliminary data.</text>
</comment>
<dbReference type="EMBL" id="JACSPW010000013">
    <property type="protein sequence ID" value="MBD8034168.1"/>
    <property type="molecule type" value="Genomic_DNA"/>
</dbReference>
<dbReference type="RefSeq" id="WP_191704672.1">
    <property type="nucleotide sequence ID" value="NZ_JACSPW010000013.1"/>
</dbReference>
<sequence length="167" mass="19571">MASYYNRMAAVAYANKWWDSFNPEFPRFQDDCTNFISQCLYAGGAPMRGAPNRGQGWWMIGLNERWSYSWTVAHSLRWYLETSKQGLRATRVNSVEELQLGDVIFYDFQGDGRIDHSTIVTRIDQGIPYVNAHTSNSADREYSYEDSTAYTPQMRYYFFHIEDEFTL</sequence>
<feature type="domain" description="Putative amidase" evidence="1">
    <location>
        <begin position="5"/>
        <end position="158"/>
    </location>
</feature>
<dbReference type="Gene3D" id="3.90.1720.10">
    <property type="entry name" value="endopeptidase domain like (from Nostoc punctiforme)"/>
    <property type="match status" value="1"/>
</dbReference>
<evidence type="ECO:0000313" key="2">
    <source>
        <dbReference type="EMBL" id="MBD8034168.1"/>
    </source>
</evidence>
<dbReference type="PANTHER" id="PTHR40032:SF1">
    <property type="entry name" value="EXPORTED PROTEIN"/>
    <property type="match status" value="1"/>
</dbReference>
<proteinExistence type="predicted"/>